<evidence type="ECO:0000256" key="19">
    <source>
        <dbReference type="PIRNR" id="PIRNR017184"/>
    </source>
</evidence>
<comment type="catalytic activity">
    <reaction evidence="15 17 19">
        <text>(6S)-NADHX + ADP = AMP + phosphate + NADH + H(+)</text>
        <dbReference type="Rhea" id="RHEA:32223"/>
        <dbReference type="ChEBI" id="CHEBI:15378"/>
        <dbReference type="ChEBI" id="CHEBI:43474"/>
        <dbReference type="ChEBI" id="CHEBI:57945"/>
        <dbReference type="ChEBI" id="CHEBI:64074"/>
        <dbReference type="ChEBI" id="CHEBI:456215"/>
        <dbReference type="ChEBI" id="CHEBI:456216"/>
        <dbReference type="EC" id="4.2.1.136"/>
    </reaction>
</comment>
<comment type="caution">
    <text evidence="18">Lacks conserved residue(s) required for the propagation of feature annotation.</text>
</comment>
<sequence>MPAILDNLPDFGSLLLSREQMRAYDALAMASCKIPGTILMENAGRGAAEKIGRLLAKTAEKPRVVILCGTGNNGGDGFVVARQLVAERRLAATVTLFVHGAPTDIKGDAKINLDILLALGQRVLFSDDFSLPDFAAELGKATIAVDALFGTGLSRALTAEAQRLVGEFNRFAGPRVSLDLPSGLDADTGQVLGLAVRATHTVTFAHAKPGMLTPAGSEHCGEITVVHTGHDDTDILRQTGPAARVLTATGVAAWLSPRIKGTFKHRSGDAIVFAGSPGKTGAAHLAALAALRAGAGLVTIATASEAVPAIAQSADEIMLLSLPDSASATDLEALIQKRSSVALGPGFGLSAEAKLLSERLWQECATVLTVDADGLTNIAGAAAAIHPRILTPHSGEMARLLGITPAEVERDRYAAVRVAAKRYHAVVVLKGAHSLIGAPDGETFVSPWANPALATAGSGDVLTGIICALAADLEPFAAASAGVYLHGLAAHLWCEENHADRGMVASDIIARLPAASGLLVSR</sequence>
<evidence type="ECO:0000256" key="5">
    <source>
        <dbReference type="ARBA" id="ARBA00022723"/>
    </source>
</evidence>
<keyword evidence="5 18" id="KW-0479">Metal-binding</keyword>
<feature type="binding site" evidence="18">
    <location>
        <position position="146"/>
    </location>
    <ligand>
        <name>K(+)</name>
        <dbReference type="ChEBI" id="CHEBI:29103"/>
    </ligand>
</feature>
<dbReference type="GO" id="GO:0046872">
    <property type="term" value="F:metal ion binding"/>
    <property type="evidence" value="ECO:0007669"/>
    <property type="project" value="UniProtKB-UniRule"/>
</dbReference>
<dbReference type="GO" id="GO:0046496">
    <property type="term" value="P:nicotinamide nucleotide metabolic process"/>
    <property type="evidence" value="ECO:0007669"/>
    <property type="project" value="UniProtKB-UniRule"/>
</dbReference>
<dbReference type="PIRSF" id="PIRSF017184">
    <property type="entry name" value="Nnr"/>
    <property type="match status" value="1"/>
</dbReference>
<dbReference type="PATRIC" id="fig|869212.3.peg.3033"/>
<feature type="binding site" evidence="17">
    <location>
        <position position="459"/>
    </location>
    <ligand>
        <name>AMP</name>
        <dbReference type="ChEBI" id="CHEBI:456215"/>
    </ligand>
</feature>
<comment type="function">
    <text evidence="17">Catalyzes the dehydration of the S-form of NAD(P)HX at the expense of ADP, which is converted to AMP. Together with NAD(P)HX epimerase, which catalyzes the epimerization of the S- and R-forms, the enzyme allows the repair of both epimers of NAD(P)HX, a damaged form of NAD(P)H that is a result of enzymatic or heat-dependent hydration.</text>
</comment>
<comment type="similarity">
    <text evidence="4 19">In the C-terminal section; belongs to the NnrD/CARKD family.</text>
</comment>
<comment type="cofactor">
    <cofactor evidence="17">
        <name>Mg(2+)</name>
        <dbReference type="ChEBI" id="CHEBI:18420"/>
    </cofactor>
</comment>
<dbReference type="Proteomes" id="UP000006048">
    <property type="component" value="Chromosome"/>
</dbReference>
<evidence type="ECO:0000256" key="2">
    <source>
        <dbReference type="ARBA" id="ARBA00000909"/>
    </source>
</evidence>
<feature type="binding site" evidence="17">
    <location>
        <position position="460"/>
    </location>
    <ligand>
        <name>(6S)-NADPHX</name>
        <dbReference type="ChEBI" id="CHEBI:64076"/>
    </ligand>
</feature>
<reference evidence="22 23" key="1">
    <citation type="submission" date="2012-06" db="EMBL/GenBank/DDBJ databases">
        <title>The complete chromosome of genome of Turneriella parva DSM 21527.</title>
        <authorList>
            <consortium name="US DOE Joint Genome Institute (JGI-PGF)"/>
            <person name="Lucas S."/>
            <person name="Han J."/>
            <person name="Lapidus A."/>
            <person name="Bruce D."/>
            <person name="Goodwin L."/>
            <person name="Pitluck S."/>
            <person name="Peters L."/>
            <person name="Kyrpides N."/>
            <person name="Mavromatis K."/>
            <person name="Ivanova N."/>
            <person name="Mikhailova N."/>
            <person name="Chertkov O."/>
            <person name="Detter J.C."/>
            <person name="Tapia R."/>
            <person name="Han C."/>
            <person name="Land M."/>
            <person name="Hauser L."/>
            <person name="Markowitz V."/>
            <person name="Cheng J.-F."/>
            <person name="Hugenholtz P."/>
            <person name="Woyke T."/>
            <person name="Wu D."/>
            <person name="Gronow S."/>
            <person name="Wellnitz S."/>
            <person name="Brambilla E."/>
            <person name="Klenk H.-P."/>
            <person name="Eisen J.A."/>
        </authorList>
    </citation>
    <scope>NUCLEOTIDE SEQUENCE [LARGE SCALE GENOMIC DNA]</scope>
    <source>
        <strain evidence="23">ATCC BAA-1111 / DSM 21527 / NCTC 11395 / H</strain>
    </source>
</reference>
<dbReference type="Gene3D" id="3.40.1190.20">
    <property type="match status" value="1"/>
</dbReference>
<organism evidence="22 23">
    <name type="scientific">Turneriella parva (strain ATCC BAA-1111 / DSM 21527 / NCTC 11395 / H)</name>
    <name type="common">Leptospira parva</name>
    <dbReference type="NCBI Taxonomy" id="869212"/>
    <lineage>
        <taxon>Bacteria</taxon>
        <taxon>Pseudomonadati</taxon>
        <taxon>Spirochaetota</taxon>
        <taxon>Spirochaetia</taxon>
        <taxon>Leptospirales</taxon>
        <taxon>Leptospiraceae</taxon>
        <taxon>Turneriella</taxon>
    </lineage>
</organism>
<keyword evidence="13" id="KW-0511">Multifunctional enzyme</keyword>
<evidence type="ECO:0000256" key="8">
    <source>
        <dbReference type="ARBA" id="ARBA00022857"/>
    </source>
</evidence>
<evidence type="ECO:0000259" key="21">
    <source>
        <dbReference type="PROSITE" id="PS51385"/>
    </source>
</evidence>
<evidence type="ECO:0000256" key="18">
    <source>
        <dbReference type="HAMAP-Rule" id="MF_01966"/>
    </source>
</evidence>
<dbReference type="Gene3D" id="3.40.50.10260">
    <property type="entry name" value="YjeF N-terminal domain"/>
    <property type="match status" value="1"/>
</dbReference>
<dbReference type="InterPro" id="IPR029056">
    <property type="entry name" value="Ribokinase-like"/>
</dbReference>
<dbReference type="SUPFAM" id="SSF53613">
    <property type="entry name" value="Ribokinase-like"/>
    <property type="match status" value="1"/>
</dbReference>
<dbReference type="Pfam" id="PF03853">
    <property type="entry name" value="YjeF_N"/>
    <property type="match status" value="1"/>
</dbReference>
<dbReference type="NCBIfam" id="TIGR00197">
    <property type="entry name" value="yjeF_nterm"/>
    <property type="match status" value="1"/>
</dbReference>
<feature type="domain" description="YjeF N-terminal" evidence="21">
    <location>
        <begin position="21"/>
        <end position="236"/>
    </location>
</feature>
<dbReference type="GO" id="GO:0052856">
    <property type="term" value="F:NAD(P)HX epimerase activity"/>
    <property type="evidence" value="ECO:0007669"/>
    <property type="project" value="UniProtKB-UniRule"/>
</dbReference>
<dbReference type="SUPFAM" id="SSF64153">
    <property type="entry name" value="YjeF N-terminal domain-like"/>
    <property type="match status" value="1"/>
</dbReference>
<proteinExistence type="inferred from homology"/>
<dbReference type="NCBIfam" id="TIGR00196">
    <property type="entry name" value="yjeF_cterm"/>
    <property type="match status" value="1"/>
</dbReference>
<keyword evidence="6 17" id="KW-0547">Nucleotide-binding</keyword>
<feature type="binding site" evidence="17">
    <location>
        <begin position="430"/>
        <end position="434"/>
    </location>
    <ligand>
        <name>AMP</name>
        <dbReference type="ChEBI" id="CHEBI:456215"/>
    </ligand>
</feature>
<keyword evidence="8 17" id="KW-0521">NADP</keyword>
<evidence type="ECO:0000313" key="23">
    <source>
        <dbReference type="Proteomes" id="UP000006048"/>
    </source>
</evidence>
<feature type="binding site" evidence="18">
    <location>
        <position position="182"/>
    </location>
    <ligand>
        <name>K(+)</name>
        <dbReference type="ChEBI" id="CHEBI:29103"/>
    </ligand>
</feature>
<evidence type="ECO:0000256" key="6">
    <source>
        <dbReference type="ARBA" id="ARBA00022741"/>
    </source>
</evidence>
<evidence type="ECO:0000256" key="7">
    <source>
        <dbReference type="ARBA" id="ARBA00022840"/>
    </source>
</evidence>
<dbReference type="InterPro" id="IPR000631">
    <property type="entry name" value="CARKD"/>
</dbReference>
<dbReference type="PROSITE" id="PS01050">
    <property type="entry name" value="YJEF_C_2"/>
    <property type="match status" value="1"/>
</dbReference>
<gene>
    <name evidence="18" type="primary">nnrE</name>
    <name evidence="17" type="synonym">nnrD</name>
    <name evidence="22" type="ordered locus">Turpa_3008</name>
</gene>
<dbReference type="PANTHER" id="PTHR12592:SF0">
    <property type="entry name" value="ATP-DEPENDENT (S)-NAD(P)H-HYDRATE DEHYDRATASE"/>
    <property type="match status" value="1"/>
</dbReference>
<evidence type="ECO:0000256" key="11">
    <source>
        <dbReference type="ARBA" id="ARBA00023235"/>
    </source>
</evidence>
<comment type="cofactor">
    <cofactor evidence="18 19">
        <name>K(+)</name>
        <dbReference type="ChEBI" id="CHEBI:29103"/>
    </cofactor>
    <text evidence="18 19">Binds 1 potassium ion per subunit.</text>
</comment>
<evidence type="ECO:0000256" key="3">
    <source>
        <dbReference type="ARBA" id="ARBA00006001"/>
    </source>
</evidence>
<feature type="binding site" evidence="17">
    <location>
        <position position="282"/>
    </location>
    <ligand>
        <name>(6S)-NADPHX</name>
        <dbReference type="ChEBI" id="CHEBI:64076"/>
    </ligand>
</feature>
<dbReference type="InterPro" id="IPR004443">
    <property type="entry name" value="YjeF_N_dom"/>
</dbReference>
<keyword evidence="7 17" id="KW-0067">ATP-binding</keyword>
<evidence type="ECO:0000256" key="10">
    <source>
        <dbReference type="ARBA" id="ARBA00023027"/>
    </source>
</evidence>
<dbReference type="InterPro" id="IPR017953">
    <property type="entry name" value="Carbohydrate_kinase_pred_CS"/>
</dbReference>
<keyword evidence="23" id="KW-1185">Reference proteome</keyword>
<feature type="binding site" evidence="17">
    <location>
        <position position="393"/>
    </location>
    <ligand>
        <name>(6S)-NADPHX</name>
        <dbReference type="ChEBI" id="CHEBI:64076"/>
    </ligand>
</feature>
<keyword evidence="9 18" id="KW-0630">Potassium</keyword>
<evidence type="ECO:0000256" key="12">
    <source>
        <dbReference type="ARBA" id="ARBA00023239"/>
    </source>
</evidence>
<keyword evidence="12 17" id="KW-0456">Lyase</keyword>
<dbReference type="PANTHER" id="PTHR12592">
    <property type="entry name" value="ATP-DEPENDENT (S)-NAD(P)H-HYDRATE DEHYDRATASE FAMILY MEMBER"/>
    <property type="match status" value="1"/>
</dbReference>
<feature type="binding site" evidence="17">
    <location>
        <position position="346"/>
    </location>
    <ligand>
        <name>(6S)-NADPHX</name>
        <dbReference type="ChEBI" id="CHEBI:64076"/>
    </ligand>
</feature>
<feature type="binding site" evidence="18">
    <location>
        <position position="179"/>
    </location>
    <ligand>
        <name>(6S)-NADPHX</name>
        <dbReference type="ChEBI" id="CHEBI:64076"/>
    </ligand>
</feature>
<comment type="function">
    <text evidence="14 19">Bifunctional enzyme that catalyzes the epimerization of the S- and R-forms of NAD(P)HX and the dehydration of the S-form of NAD(P)HX at the expense of ADP, which is converted to AMP. This allows the repair of both epimers of NAD(P)HX, a damaged form of NAD(P)H that is a result of enzymatic or heat-dependent hydration.</text>
</comment>
<evidence type="ECO:0000256" key="15">
    <source>
        <dbReference type="ARBA" id="ARBA00048238"/>
    </source>
</evidence>
<evidence type="ECO:0000256" key="17">
    <source>
        <dbReference type="HAMAP-Rule" id="MF_01965"/>
    </source>
</evidence>
<dbReference type="RefSeq" id="WP_014804148.1">
    <property type="nucleotide sequence ID" value="NC_018020.1"/>
</dbReference>
<feature type="binding site" evidence="18">
    <location>
        <position position="73"/>
    </location>
    <ligand>
        <name>K(+)</name>
        <dbReference type="ChEBI" id="CHEBI:29103"/>
    </ligand>
</feature>
<accession>I4B8P0</accession>
<dbReference type="PROSITE" id="PS51383">
    <property type="entry name" value="YJEF_C_3"/>
    <property type="match status" value="1"/>
</dbReference>
<evidence type="ECO:0000256" key="1">
    <source>
        <dbReference type="ARBA" id="ARBA00000013"/>
    </source>
</evidence>
<evidence type="ECO:0000256" key="9">
    <source>
        <dbReference type="ARBA" id="ARBA00022958"/>
    </source>
</evidence>
<dbReference type="KEGG" id="tpx:Turpa_3008"/>
<comment type="function">
    <text evidence="18">Catalyzes the epimerization of the S- and R-forms of NAD(P)HX, a damaged form of NAD(P)H that is a result of enzymatic or heat-dependent hydration. This is a prerequisite for the S-specific NAD(P)H-hydrate dehydratase to allow the repair of both epimers of NAD(P)HX.</text>
</comment>
<dbReference type="GO" id="GO:0110051">
    <property type="term" value="P:metabolite repair"/>
    <property type="evidence" value="ECO:0007669"/>
    <property type="project" value="TreeGrafter"/>
</dbReference>
<feature type="domain" description="YjeF C-terminal" evidence="20">
    <location>
        <begin position="247"/>
        <end position="519"/>
    </location>
</feature>
<comment type="similarity">
    <text evidence="18">Belongs to the NnrE/AIBP family.</text>
</comment>
<dbReference type="InterPro" id="IPR036652">
    <property type="entry name" value="YjeF_N_dom_sf"/>
</dbReference>
<keyword evidence="11 18" id="KW-0413">Isomerase</keyword>
<dbReference type="HAMAP" id="MF_01966">
    <property type="entry name" value="NADHX_epimerase"/>
    <property type="match status" value="1"/>
</dbReference>
<dbReference type="CDD" id="cd01171">
    <property type="entry name" value="YXKO-related"/>
    <property type="match status" value="1"/>
</dbReference>
<comment type="catalytic activity">
    <reaction evidence="2 18 19">
        <text>(6R)-NADPHX = (6S)-NADPHX</text>
        <dbReference type="Rhea" id="RHEA:32227"/>
        <dbReference type="ChEBI" id="CHEBI:64076"/>
        <dbReference type="ChEBI" id="CHEBI:64077"/>
        <dbReference type="EC" id="5.1.99.6"/>
    </reaction>
</comment>
<keyword evidence="10 17" id="KW-0520">NAD</keyword>
<dbReference type="STRING" id="869212.Turpa_3008"/>
<comment type="catalytic activity">
    <reaction evidence="16 17 19">
        <text>(6S)-NADPHX + ADP = AMP + phosphate + NADPH + H(+)</text>
        <dbReference type="Rhea" id="RHEA:32235"/>
        <dbReference type="ChEBI" id="CHEBI:15378"/>
        <dbReference type="ChEBI" id="CHEBI:43474"/>
        <dbReference type="ChEBI" id="CHEBI:57783"/>
        <dbReference type="ChEBI" id="CHEBI:64076"/>
        <dbReference type="ChEBI" id="CHEBI:456215"/>
        <dbReference type="ChEBI" id="CHEBI:456216"/>
        <dbReference type="EC" id="4.2.1.136"/>
    </reaction>
</comment>
<evidence type="ECO:0000313" key="22">
    <source>
        <dbReference type="EMBL" id="AFM13647.1"/>
    </source>
</evidence>
<name>I4B8P0_TURPD</name>
<dbReference type="HAMAP" id="MF_01965">
    <property type="entry name" value="NADHX_dehydratase"/>
    <property type="match status" value="1"/>
</dbReference>
<evidence type="ECO:0000259" key="20">
    <source>
        <dbReference type="PROSITE" id="PS51383"/>
    </source>
</evidence>
<evidence type="ECO:0000256" key="4">
    <source>
        <dbReference type="ARBA" id="ARBA00009524"/>
    </source>
</evidence>
<dbReference type="EC" id="5.1.99.6" evidence="19"/>
<dbReference type="GO" id="GO:0005524">
    <property type="term" value="F:ATP binding"/>
    <property type="evidence" value="ECO:0007669"/>
    <property type="project" value="UniProtKB-UniRule"/>
</dbReference>
<evidence type="ECO:0000256" key="14">
    <source>
        <dbReference type="ARBA" id="ARBA00025153"/>
    </source>
</evidence>
<dbReference type="PROSITE" id="PS51385">
    <property type="entry name" value="YJEF_N"/>
    <property type="match status" value="1"/>
</dbReference>
<dbReference type="HOGENOM" id="CLU_024853_4_1_12"/>
<dbReference type="GO" id="GO:0052855">
    <property type="term" value="F:ADP-dependent NAD(P)H-hydrate dehydratase activity"/>
    <property type="evidence" value="ECO:0007669"/>
    <property type="project" value="UniProtKB-UniRule"/>
</dbReference>
<evidence type="ECO:0000256" key="13">
    <source>
        <dbReference type="ARBA" id="ARBA00023268"/>
    </source>
</evidence>
<dbReference type="AlphaFoldDB" id="I4B8P0"/>
<dbReference type="OrthoDB" id="9806925at2"/>
<comment type="catalytic activity">
    <reaction evidence="1 18 19">
        <text>(6R)-NADHX = (6S)-NADHX</text>
        <dbReference type="Rhea" id="RHEA:32215"/>
        <dbReference type="ChEBI" id="CHEBI:64074"/>
        <dbReference type="ChEBI" id="CHEBI:64075"/>
        <dbReference type="EC" id="5.1.99.6"/>
    </reaction>
</comment>
<comment type="similarity">
    <text evidence="3 19">In the N-terminal section; belongs to the NnrE/AIBP family.</text>
</comment>
<evidence type="ECO:0000256" key="16">
    <source>
        <dbReference type="ARBA" id="ARBA00049209"/>
    </source>
</evidence>
<feature type="binding site" evidence="18">
    <location>
        <begin position="150"/>
        <end position="156"/>
    </location>
    <ligand>
        <name>(6S)-NADPHX</name>
        <dbReference type="ChEBI" id="CHEBI:64076"/>
    </ligand>
</feature>
<comment type="similarity">
    <text evidence="17">Belongs to the NnrD/CARKD family.</text>
</comment>
<dbReference type="InterPro" id="IPR030677">
    <property type="entry name" value="Nnr"/>
</dbReference>
<feature type="binding site" evidence="18">
    <location>
        <begin position="72"/>
        <end position="76"/>
    </location>
    <ligand>
        <name>(6S)-NADPHX</name>
        <dbReference type="ChEBI" id="CHEBI:64076"/>
    </ligand>
</feature>
<dbReference type="EC" id="4.2.1.136" evidence="19"/>
<protein>
    <recommendedName>
        <fullName evidence="19">Bifunctional NAD(P)H-hydrate repair enzyme</fullName>
    </recommendedName>
    <alternativeName>
        <fullName evidence="19">Nicotinamide nucleotide repair protein</fullName>
    </alternativeName>
    <domain>
        <recommendedName>
            <fullName evidence="19">ADP-dependent (S)-NAD(P)H-hydrate dehydratase</fullName>
            <ecNumber evidence="19">4.2.1.136</ecNumber>
        </recommendedName>
        <alternativeName>
            <fullName evidence="19">ADP-dependent NAD(P)HX dehydratase</fullName>
        </alternativeName>
    </domain>
    <domain>
        <recommendedName>
            <fullName evidence="19">NAD(P)H-hydrate epimerase</fullName>
            <ecNumber evidence="19">5.1.99.6</ecNumber>
        </recommendedName>
    </domain>
</protein>
<dbReference type="Pfam" id="PF01256">
    <property type="entry name" value="Carb_kinase"/>
    <property type="match status" value="1"/>
</dbReference>
<dbReference type="EMBL" id="CP002959">
    <property type="protein sequence ID" value="AFM13647.1"/>
    <property type="molecule type" value="Genomic_DNA"/>
</dbReference>
<comment type="subunit">
    <text evidence="17">Homotetramer.</text>
</comment>